<evidence type="ECO:0000256" key="4">
    <source>
        <dbReference type="ARBA" id="ARBA00022729"/>
    </source>
</evidence>
<dbReference type="Pfam" id="PF00884">
    <property type="entry name" value="Sulfatase"/>
    <property type="match status" value="1"/>
</dbReference>
<evidence type="ECO:0000313" key="10">
    <source>
        <dbReference type="Proteomes" id="UP000318288"/>
    </source>
</evidence>
<keyword evidence="4 7" id="KW-0732">Signal</keyword>
<accession>A0A5C6EJ83</accession>
<dbReference type="EMBL" id="SJPW01000007">
    <property type="protein sequence ID" value="TWU47319.1"/>
    <property type="molecule type" value="Genomic_DNA"/>
</dbReference>
<dbReference type="SUPFAM" id="SSF53649">
    <property type="entry name" value="Alkaline phosphatase-like"/>
    <property type="match status" value="1"/>
</dbReference>
<dbReference type="PANTHER" id="PTHR45953:SF1">
    <property type="entry name" value="IDURONATE 2-SULFATASE"/>
    <property type="match status" value="1"/>
</dbReference>
<dbReference type="Proteomes" id="UP000318288">
    <property type="component" value="Unassembled WGS sequence"/>
</dbReference>
<sequence precursor="true">MAVSLIRCWVVLMLVFWLTATADAQTPRPSVQRPNVQRPNILMIAIDDLNDWVEPLGGHPDVKTPFMQRLANRGITFTNAHCQAPLCNPSRTSLMSGRRPTTTGVYGLSPWIRDTSEFKSVRMMPQHFNDHGYRTLIGGKIYHGGYGKGKLQDEECDVWGPPAQVGIRPDQKLIPPTPGGNHNLMDWGTFDHRDEDKGDWAVASWAVDEIQKMPASGNQPFFLSVGFFLPHVPCYATQKWFDLYPEESVTMPPIVEGDREDTPLASWFIHWDLPEPRTSWLKANNQSKPLVRSYLACVSFVDSQVGRILDALDASPYADNTIVVLWSDHGYHLGEKAISGKNSLWARSTHVPLIFAGPGINERLRCEQPAELLDIYPTLCDLVGIVHSPGLEGISLRRQIESPTTVRKRPAICTHNVGNHSVCDQRWRYIVYVDGSEELYDRSIDPDERDNLMAPGSKISTEHRKVADRLAAWLPRDEKPLAIGSAARILERREKGYFWEDSLINPDEIVR</sequence>
<dbReference type="Gene3D" id="3.40.720.10">
    <property type="entry name" value="Alkaline Phosphatase, subunit A"/>
    <property type="match status" value="1"/>
</dbReference>
<evidence type="ECO:0000256" key="7">
    <source>
        <dbReference type="SAM" id="SignalP"/>
    </source>
</evidence>
<name>A0A5C6EJ83_9BACT</name>
<dbReference type="GO" id="GO:0004423">
    <property type="term" value="F:iduronate-2-sulfatase activity"/>
    <property type="evidence" value="ECO:0007669"/>
    <property type="project" value="InterPro"/>
</dbReference>
<protein>
    <submittedName>
        <fullName evidence="9">Choline-sulfatase</fullName>
        <ecNumber evidence="9">3.1.6.6</ecNumber>
    </submittedName>
</protein>
<comment type="similarity">
    <text evidence="2">Belongs to the sulfatase family.</text>
</comment>
<dbReference type="PANTHER" id="PTHR45953">
    <property type="entry name" value="IDURONATE 2-SULFATASE"/>
    <property type="match status" value="1"/>
</dbReference>
<dbReference type="GO" id="GO:0046872">
    <property type="term" value="F:metal ion binding"/>
    <property type="evidence" value="ECO:0007669"/>
    <property type="project" value="UniProtKB-KW"/>
</dbReference>
<dbReference type="GO" id="GO:0005737">
    <property type="term" value="C:cytoplasm"/>
    <property type="evidence" value="ECO:0007669"/>
    <property type="project" value="TreeGrafter"/>
</dbReference>
<dbReference type="GO" id="GO:0047753">
    <property type="term" value="F:choline-sulfatase activity"/>
    <property type="evidence" value="ECO:0007669"/>
    <property type="project" value="UniProtKB-EC"/>
</dbReference>
<evidence type="ECO:0000256" key="2">
    <source>
        <dbReference type="ARBA" id="ARBA00008779"/>
    </source>
</evidence>
<feature type="chain" id="PRO_5023023583" evidence="7">
    <location>
        <begin position="25"/>
        <end position="511"/>
    </location>
</feature>
<keyword evidence="5 9" id="KW-0378">Hydrolase</keyword>
<dbReference type="CDD" id="cd16030">
    <property type="entry name" value="iduronate-2-sulfatase"/>
    <property type="match status" value="1"/>
</dbReference>
<evidence type="ECO:0000259" key="8">
    <source>
        <dbReference type="Pfam" id="PF00884"/>
    </source>
</evidence>
<dbReference type="AlphaFoldDB" id="A0A5C6EJ83"/>
<dbReference type="InterPro" id="IPR000917">
    <property type="entry name" value="Sulfatase_N"/>
</dbReference>
<dbReference type="InterPro" id="IPR035874">
    <property type="entry name" value="IDS"/>
</dbReference>
<gene>
    <name evidence="9" type="primary">betC_22</name>
    <name evidence="9" type="ORF">Poly51_51190</name>
</gene>
<dbReference type="EC" id="3.1.6.6" evidence="9"/>
<organism evidence="9 10">
    <name type="scientific">Rubripirellula tenax</name>
    <dbReference type="NCBI Taxonomy" id="2528015"/>
    <lineage>
        <taxon>Bacteria</taxon>
        <taxon>Pseudomonadati</taxon>
        <taxon>Planctomycetota</taxon>
        <taxon>Planctomycetia</taxon>
        <taxon>Pirellulales</taxon>
        <taxon>Pirellulaceae</taxon>
        <taxon>Rubripirellula</taxon>
    </lineage>
</organism>
<feature type="signal peptide" evidence="7">
    <location>
        <begin position="1"/>
        <end position="24"/>
    </location>
</feature>
<comment type="caution">
    <text evidence="9">The sequence shown here is derived from an EMBL/GenBank/DDBJ whole genome shotgun (WGS) entry which is preliminary data.</text>
</comment>
<evidence type="ECO:0000256" key="1">
    <source>
        <dbReference type="ARBA" id="ARBA00001913"/>
    </source>
</evidence>
<dbReference type="InterPro" id="IPR017850">
    <property type="entry name" value="Alkaline_phosphatase_core_sf"/>
</dbReference>
<evidence type="ECO:0000313" key="9">
    <source>
        <dbReference type="EMBL" id="TWU47319.1"/>
    </source>
</evidence>
<evidence type="ECO:0000256" key="5">
    <source>
        <dbReference type="ARBA" id="ARBA00022801"/>
    </source>
</evidence>
<proteinExistence type="inferred from homology"/>
<keyword evidence="10" id="KW-1185">Reference proteome</keyword>
<evidence type="ECO:0000256" key="6">
    <source>
        <dbReference type="ARBA" id="ARBA00022837"/>
    </source>
</evidence>
<keyword evidence="3" id="KW-0479">Metal-binding</keyword>
<comment type="cofactor">
    <cofactor evidence="1">
        <name>Ca(2+)</name>
        <dbReference type="ChEBI" id="CHEBI:29108"/>
    </cofactor>
</comment>
<keyword evidence="6" id="KW-0106">Calcium</keyword>
<feature type="domain" description="Sulfatase N-terminal" evidence="8">
    <location>
        <begin position="39"/>
        <end position="385"/>
    </location>
</feature>
<dbReference type="RefSeq" id="WP_246114737.1">
    <property type="nucleotide sequence ID" value="NZ_SJPW01000007.1"/>
</dbReference>
<reference evidence="9 10" key="1">
    <citation type="submission" date="2019-02" db="EMBL/GenBank/DDBJ databases">
        <title>Deep-cultivation of Planctomycetes and their phenomic and genomic characterization uncovers novel biology.</title>
        <authorList>
            <person name="Wiegand S."/>
            <person name="Jogler M."/>
            <person name="Boedeker C."/>
            <person name="Pinto D."/>
            <person name="Vollmers J."/>
            <person name="Rivas-Marin E."/>
            <person name="Kohn T."/>
            <person name="Peeters S.H."/>
            <person name="Heuer A."/>
            <person name="Rast P."/>
            <person name="Oberbeckmann S."/>
            <person name="Bunk B."/>
            <person name="Jeske O."/>
            <person name="Meyerdierks A."/>
            <person name="Storesund J.E."/>
            <person name="Kallscheuer N."/>
            <person name="Luecker S."/>
            <person name="Lage O.M."/>
            <person name="Pohl T."/>
            <person name="Merkel B.J."/>
            <person name="Hornburger P."/>
            <person name="Mueller R.-W."/>
            <person name="Bruemmer F."/>
            <person name="Labrenz M."/>
            <person name="Spormann A.M."/>
            <person name="Op Den Camp H."/>
            <person name="Overmann J."/>
            <person name="Amann R."/>
            <person name="Jetten M.S.M."/>
            <person name="Mascher T."/>
            <person name="Medema M.H."/>
            <person name="Devos D.P."/>
            <person name="Kaster A.-K."/>
            <person name="Ovreas L."/>
            <person name="Rohde M."/>
            <person name="Galperin M.Y."/>
            <person name="Jogler C."/>
        </authorList>
    </citation>
    <scope>NUCLEOTIDE SEQUENCE [LARGE SCALE GENOMIC DNA]</scope>
    <source>
        <strain evidence="9 10">Poly51</strain>
    </source>
</reference>
<evidence type="ECO:0000256" key="3">
    <source>
        <dbReference type="ARBA" id="ARBA00022723"/>
    </source>
</evidence>